<accession>A0A5P1EYG1</accession>
<dbReference type="PANTHER" id="PTHR33835:SF2">
    <property type="entry name" value="LYSINE-TRNA LIGASE"/>
    <property type="match status" value="1"/>
</dbReference>
<dbReference type="GO" id="GO:0007623">
    <property type="term" value="P:circadian rhythm"/>
    <property type="evidence" value="ECO:0007669"/>
    <property type="project" value="EnsemblPlants"/>
</dbReference>
<gene>
    <name evidence="1" type="ORF">A4U43_C04F5070</name>
</gene>
<protein>
    <recommendedName>
        <fullName evidence="3">DUF4336 domain-containing protein</fullName>
    </recommendedName>
</protein>
<dbReference type="PANTHER" id="PTHR33835">
    <property type="entry name" value="YALI0C07656P"/>
    <property type="match status" value="1"/>
</dbReference>
<evidence type="ECO:0008006" key="3">
    <source>
        <dbReference type="Google" id="ProtNLM"/>
    </source>
</evidence>
<evidence type="ECO:0000313" key="2">
    <source>
        <dbReference type="Proteomes" id="UP000243459"/>
    </source>
</evidence>
<proteinExistence type="predicted"/>
<dbReference type="EMBL" id="CM007384">
    <property type="protein sequence ID" value="ONK71135.1"/>
    <property type="molecule type" value="Genomic_DNA"/>
</dbReference>
<organism evidence="1 2">
    <name type="scientific">Asparagus officinalis</name>
    <name type="common">Garden asparagus</name>
    <dbReference type="NCBI Taxonomy" id="4686"/>
    <lineage>
        <taxon>Eukaryota</taxon>
        <taxon>Viridiplantae</taxon>
        <taxon>Streptophyta</taxon>
        <taxon>Embryophyta</taxon>
        <taxon>Tracheophyta</taxon>
        <taxon>Spermatophyta</taxon>
        <taxon>Magnoliopsida</taxon>
        <taxon>Liliopsida</taxon>
        <taxon>Asparagales</taxon>
        <taxon>Asparagaceae</taxon>
        <taxon>Asparagoideae</taxon>
        <taxon>Asparagus</taxon>
    </lineage>
</organism>
<dbReference type="Pfam" id="PF14234">
    <property type="entry name" value="DUF4336"/>
    <property type="match status" value="1"/>
</dbReference>
<reference evidence="2" key="1">
    <citation type="journal article" date="2017" name="Nat. Commun.">
        <title>The asparagus genome sheds light on the origin and evolution of a young Y chromosome.</title>
        <authorList>
            <person name="Harkess A."/>
            <person name="Zhou J."/>
            <person name="Xu C."/>
            <person name="Bowers J.E."/>
            <person name="Van der Hulst R."/>
            <person name="Ayyampalayam S."/>
            <person name="Mercati F."/>
            <person name="Riccardi P."/>
            <person name="McKain M.R."/>
            <person name="Kakrana A."/>
            <person name="Tang H."/>
            <person name="Ray J."/>
            <person name="Groenendijk J."/>
            <person name="Arikit S."/>
            <person name="Mathioni S.M."/>
            <person name="Nakano M."/>
            <person name="Shan H."/>
            <person name="Telgmann-Rauber A."/>
            <person name="Kanno A."/>
            <person name="Yue Z."/>
            <person name="Chen H."/>
            <person name="Li W."/>
            <person name="Chen Y."/>
            <person name="Xu X."/>
            <person name="Zhang Y."/>
            <person name="Luo S."/>
            <person name="Chen H."/>
            <person name="Gao J."/>
            <person name="Mao Z."/>
            <person name="Pires J.C."/>
            <person name="Luo M."/>
            <person name="Kudrna D."/>
            <person name="Wing R.A."/>
            <person name="Meyers B.C."/>
            <person name="Yi K."/>
            <person name="Kong H."/>
            <person name="Lavrijsen P."/>
            <person name="Sunseri F."/>
            <person name="Falavigna A."/>
            <person name="Ye Y."/>
            <person name="Leebens-Mack J.H."/>
            <person name="Chen G."/>
        </authorList>
    </citation>
    <scope>NUCLEOTIDE SEQUENCE [LARGE SCALE GENOMIC DNA]</scope>
    <source>
        <strain evidence="2">cv. DH0086</strain>
    </source>
</reference>
<dbReference type="Proteomes" id="UP000243459">
    <property type="component" value="Chromosome 4"/>
</dbReference>
<evidence type="ECO:0000313" key="1">
    <source>
        <dbReference type="EMBL" id="ONK71135.1"/>
    </source>
</evidence>
<dbReference type="AlphaFoldDB" id="A0A5P1EYG1"/>
<dbReference type="InterPro" id="IPR025638">
    <property type="entry name" value="DUF4336"/>
</dbReference>
<dbReference type="Gramene" id="ONK71135">
    <property type="protein sequence ID" value="ONK71135"/>
    <property type="gene ID" value="A4U43_C04F5070"/>
</dbReference>
<name>A0A5P1EYG1_ASPOF</name>
<keyword evidence="2" id="KW-1185">Reference proteome</keyword>
<sequence>MAAVAAAISPNSAFKQNSPSFSSASNQFVGGFSKKFNFDQKFGGRKRDLVPLVVASASESSLRSGDGRFYFNFTGFPFPLGPFLNRQTIRTEAVKDSIWLFEQEQALGFSSVSTNIRMTVVKLKSGGLWVHAPIAPTKECIQLIKELDAPVEHIVLPTFAYEHKIFVGPFSRKFPRAQIWVAPRQWSWPINLPLEFFGIFRSKALRNEDDSTPWANEIEQKVLSSPEVGIGPYVEVAFYHKRSRTLLVTDAVIFVPRQPPECISKESLLASAKNGLAVKILSKGKEVPEEPVVDNKMNRQKGWERMVLQILFLGPSNLLEPTASFDQMSRKLIVSPIVKTLVFSKVPEKHCVVPIIWSNLSSEICSCLGYDLN</sequence>
<dbReference type="OMA" id="TIAPAHY"/>